<organism evidence="2 3">
    <name type="scientific">Candidatus Faeciplasma pullistercoris</name>
    <dbReference type="NCBI Taxonomy" id="2840800"/>
    <lineage>
        <taxon>Bacteria</taxon>
        <taxon>Bacillati</taxon>
        <taxon>Bacillota</taxon>
        <taxon>Clostridia</taxon>
        <taxon>Eubacteriales</taxon>
        <taxon>Oscillospiraceae</taxon>
        <taxon>Oscillospiraceae incertae sedis</taxon>
        <taxon>Candidatus Faeciplasma</taxon>
    </lineage>
</organism>
<evidence type="ECO:0000313" key="3">
    <source>
        <dbReference type="Proteomes" id="UP000824136"/>
    </source>
</evidence>
<dbReference type="EMBL" id="DVLL01000017">
    <property type="protein sequence ID" value="HIT58974.1"/>
    <property type="molecule type" value="Genomic_DNA"/>
</dbReference>
<evidence type="ECO:0000259" key="1">
    <source>
        <dbReference type="Pfam" id="PF18050"/>
    </source>
</evidence>
<reference evidence="2" key="2">
    <citation type="journal article" date="2021" name="PeerJ">
        <title>Extensive microbial diversity within the chicken gut microbiome revealed by metagenomics and culture.</title>
        <authorList>
            <person name="Gilroy R."/>
            <person name="Ravi A."/>
            <person name="Getino M."/>
            <person name="Pursley I."/>
            <person name="Horton D.L."/>
            <person name="Alikhan N.F."/>
            <person name="Baker D."/>
            <person name="Gharbi K."/>
            <person name="Hall N."/>
            <person name="Watson M."/>
            <person name="Adriaenssens E.M."/>
            <person name="Foster-Nyarko E."/>
            <person name="Jarju S."/>
            <person name="Secka A."/>
            <person name="Antonio M."/>
            <person name="Oren A."/>
            <person name="Chaudhuri R.R."/>
            <person name="La Ragione R."/>
            <person name="Hildebrand F."/>
            <person name="Pallen M.J."/>
        </authorList>
    </citation>
    <scope>NUCLEOTIDE SEQUENCE</scope>
    <source>
        <strain evidence="2">CHK33-4379</strain>
    </source>
</reference>
<accession>A0A9D1KJJ4</accession>
<evidence type="ECO:0000313" key="2">
    <source>
        <dbReference type="EMBL" id="HIT58974.1"/>
    </source>
</evidence>
<sequence>MKNSSVFYVTVDDVTFPAEFASGSGADALRELLAGGDLTISMEDYGGFEKVGHLGQELPTGRCT</sequence>
<proteinExistence type="predicted"/>
<dbReference type="Proteomes" id="UP000824136">
    <property type="component" value="Unassembled WGS sequence"/>
</dbReference>
<comment type="caution">
    <text evidence="2">The sequence shown here is derived from an EMBL/GenBank/DDBJ whole genome shotgun (WGS) entry which is preliminary data.</text>
</comment>
<dbReference type="AlphaFoldDB" id="A0A9D1KJJ4"/>
<gene>
    <name evidence="2" type="ORF">IAC39_04610</name>
</gene>
<feature type="domain" description="Cyclophilin-like" evidence="1">
    <location>
        <begin position="9"/>
        <end position="60"/>
    </location>
</feature>
<name>A0A9D1KJJ4_9FIRM</name>
<dbReference type="Pfam" id="PF18050">
    <property type="entry name" value="Cyclophil_like2"/>
    <property type="match status" value="1"/>
</dbReference>
<protein>
    <recommendedName>
        <fullName evidence="1">Cyclophilin-like domain-containing protein</fullName>
    </recommendedName>
</protein>
<reference evidence="2" key="1">
    <citation type="submission" date="2020-10" db="EMBL/GenBank/DDBJ databases">
        <authorList>
            <person name="Gilroy R."/>
        </authorList>
    </citation>
    <scope>NUCLEOTIDE SEQUENCE</scope>
    <source>
        <strain evidence="2">CHK33-4379</strain>
    </source>
</reference>
<dbReference type="InterPro" id="IPR041183">
    <property type="entry name" value="Cyclophilin-like"/>
</dbReference>